<accession>A0A841D0G9</accession>
<proteinExistence type="predicted"/>
<dbReference type="PROSITE" id="PS50043">
    <property type="entry name" value="HTH_LUXR_2"/>
    <property type="match status" value="1"/>
</dbReference>
<dbReference type="PRINTS" id="PR00038">
    <property type="entry name" value="HTHLUXR"/>
</dbReference>
<evidence type="ECO:0000256" key="3">
    <source>
        <dbReference type="PROSITE-ProRule" id="PRU00169"/>
    </source>
</evidence>
<dbReference type="PANTHER" id="PTHR43214">
    <property type="entry name" value="TWO-COMPONENT RESPONSE REGULATOR"/>
    <property type="match status" value="1"/>
</dbReference>
<dbReference type="Gene3D" id="3.40.50.2300">
    <property type="match status" value="1"/>
</dbReference>
<dbReference type="InterPro" id="IPR016032">
    <property type="entry name" value="Sig_transdc_resp-reg_C-effctor"/>
</dbReference>
<gene>
    <name evidence="6" type="ORF">FHS22_002494</name>
</gene>
<dbReference type="SUPFAM" id="SSF46894">
    <property type="entry name" value="C-terminal effector domain of the bipartite response regulators"/>
    <property type="match status" value="1"/>
</dbReference>
<dbReference type="SMART" id="SM00421">
    <property type="entry name" value="HTH_LUXR"/>
    <property type="match status" value="1"/>
</dbReference>
<dbReference type="RefSeq" id="WP_184941180.1">
    <property type="nucleotide sequence ID" value="NZ_BAAAWZ010000001.1"/>
</dbReference>
<dbReference type="Proteomes" id="UP000562352">
    <property type="component" value="Unassembled WGS sequence"/>
</dbReference>
<dbReference type="GO" id="GO:0003677">
    <property type="term" value="F:DNA binding"/>
    <property type="evidence" value="ECO:0007669"/>
    <property type="project" value="UniProtKB-KW"/>
</dbReference>
<dbReference type="InterPro" id="IPR039420">
    <property type="entry name" value="WalR-like"/>
</dbReference>
<evidence type="ECO:0000256" key="2">
    <source>
        <dbReference type="ARBA" id="ARBA00023125"/>
    </source>
</evidence>
<dbReference type="Pfam" id="PF00196">
    <property type="entry name" value="GerE"/>
    <property type="match status" value="1"/>
</dbReference>
<protein>
    <submittedName>
        <fullName evidence="6">DNA-binding NarL/FixJ family response regulator</fullName>
    </submittedName>
</protein>
<keyword evidence="2 6" id="KW-0238">DNA-binding</keyword>
<dbReference type="Pfam" id="PF00072">
    <property type="entry name" value="Response_reg"/>
    <property type="match status" value="1"/>
</dbReference>
<evidence type="ECO:0000313" key="7">
    <source>
        <dbReference type="Proteomes" id="UP000562352"/>
    </source>
</evidence>
<comment type="caution">
    <text evidence="6">The sequence shown here is derived from an EMBL/GenBank/DDBJ whole genome shotgun (WGS) entry which is preliminary data.</text>
</comment>
<dbReference type="AlphaFoldDB" id="A0A841D0G9"/>
<reference evidence="6 7" key="1">
    <citation type="submission" date="2020-08" db="EMBL/GenBank/DDBJ databases">
        <title>Genomic Encyclopedia of Type Strains, Phase III (KMG-III): the genomes of soil and plant-associated and newly described type strains.</title>
        <authorList>
            <person name="Whitman W."/>
        </authorList>
    </citation>
    <scope>NUCLEOTIDE SEQUENCE [LARGE SCALE GENOMIC DNA]</scope>
    <source>
        <strain evidence="6 7">CECT 3303</strain>
    </source>
</reference>
<evidence type="ECO:0000313" key="6">
    <source>
        <dbReference type="EMBL" id="MBB5963220.1"/>
    </source>
</evidence>
<dbReference type="InterPro" id="IPR011006">
    <property type="entry name" value="CheY-like_superfamily"/>
</dbReference>
<dbReference type="SUPFAM" id="SSF52172">
    <property type="entry name" value="CheY-like"/>
    <property type="match status" value="1"/>
</dbReference>
<dbReference type="CDD" id="cd06170">
    <property type="entry name" value="LuxR_C_like"/>
    <property type="match status" value="1"/>
</dbReference>
<dbReference type="GO" id="GO:0006355">
    <property type="term" value="P:regulation of DNA-templated transcription"/>
    <property type="evidence" value="ECO:0007669"/>
    <property type="project" value="InterPro"/>
</dbReference>
<evidence type="ECO:0000259" key="4">
    <source>
        <dbReference type="PROSITE" id="PS50043"/>
    </source>
</evidence>
<dbReference type="EMBL" id="JACHJJ010000006">
    <property type="protein sequence ID" value="MBB5963220.1"/>
    <property type="molecule type" value="Genomic_DNA"/>
</dbReference>
<keyword evidence="7" id="KW-1185">Reference proteome</keyword>
<dbReference type="InterPro" id="IPR000792">
    <property type="entry name" value="Tscrpt_reg_LuxR_C"/>
</dbReference>
<feature type="domain" description="Response regulatory" evidence="5">
    <location>
        <begin position="7"/>
        <end position="124"/>
    </location>
</feature>
<dbReference type="CDD" id="cd17535">
    <property type="entry name" value="REC_NarL-like"/>
    <property type="match status" value="1"/>
</dbReference>
<feature type="domain" description="HTH luxR-type" evidence="4">
    <location>
        <begin position="152"/>
        <end position="216"/>
    </location>
</feature>
<dbReference type="PROSITE" id="PS50110">
    <property type="entry name" value="RESPONSE_REGULATORY"/>
    <property type="match status" value="1"/>
</dbReference>
<dbReference type="InterPro" id="IPR001789">
    <property type="entry name" value="Sig_transdc_resp-reg_receiver"/>
</dbReference>
<evidence type="ECO:0000256" key="1">
    <source>
        <dbReference type="ARBA" id="ARBA00022553"/>
    </source>
</evidence>
<name>A0A841D0G9_PLAVE</name>
<keyword evidence="1 3" id="KW-0597">Phosphoprotein</keyword>
<dbReference type="SMART" id="SM00448">
    <property type="entry name" value="REC"/>
    <property type="match status" value="1"/>
</dbReference>
<dbReference type="GO" id="GO:0000160">
    <property type="term" value="P:phosphorelay signal transduction system"/>
    <property type="evidence" value="ECO:0007669"/>
    <property type="project" value="InterPro"/>
</dbReference>
<evidence type="ECO:0000259" key="5">
    <source>
        <dbReference type="PROSITE" id="PS50110"/>
    </source>
</evidence>
<feature type="modified residue" description="4-aspartylphosphate" evidence="3">
    <location>
        <position position="59"/>
    </location>
</feature>
<organism evidence="6 7">
    <name type="scientific">Planomonospora venezuelensis</name>
    <dbReference type="NCBI Taxonomy" id="1999"/>
    <lineage>
        <taxon>Bacteria</taxon>
        <taxon>Bacillati</taxon>
        <taxon>Actinomycetota</taxon>
        <taxon>Actinomycetes</taxon>
        <taxon>Streptosporangiales</taxon>
        <taxon>Streptosporangiaceae</taxon>
        <taxon>Planomonospora</taxon>
    </lineage>
</organism>
<sequence>MRSPPLRLVTVDDHQMVHDGLRAMLRSYRDQVRIVGEAHDAGGAIRAVLDHEPDLVLLDVRLRGESGLDACAGILRARPSCRVVFMTVYDDEQYVYQALRLGASGFLLKDVTGAELVASLARIASGEVLVAPMLAGRIALSAARLHAGEFWPGAHLGLTQRESEVLALMVSGLTNRGIAARLTVSEETVKTHTRGIYRKLGVGDRVAAVATALREGVFR</sequence>
<dbReference type="InterPro" id="IPR058245">
    <property type="entry name" value="NreC/VraR/RcsB-like_REC"/>
</dbReference>